<accession>A0AAN0T8P8</accession>
<evidence type="ECO:0000313" key="2">
    <source>
        <dbReference type="Proteomes" id="UP000032024"/>
    </source>
</evidence>
<dbReference type="EMBL" id="CP010525">
    <property type="protein sequence ID" value="AJO23645.1"/>
    <property type="molecule type" value="Genomic_DNA"/>
</dbReference>
<protein>
    <submittedName>
        <fullName evidence="1">Uncharacterized protein</fullName>
    </submittedName>
</protein>
<keyword evidence="2" id="KW-1185">Reference proteome</keyword>
<sequence length="59" mass="6966">MPNPTRRISDSFYFIFAKVNDRPVFLYIVTASKAKILRVSYKTPTLFIRQKRQKSLSNL</sequence>
<gene>
    <name evidence="1" type="ORF">SB48_HM08orf04547</name>
</gene>
<proteinExistence type="predicted"/>
<dbReference type="AlphaFoldDB" id="A0AAN0T8P8"/>
<evidence type="ECO:0000313" key="1">
    <source>
        <dbReference type="EMBL" id="AJO23645.1"/>
    </source>
</evidence>
<name>A0AAN0T8P8_HEYCO</name>
<organism evidence="1 2">
    <name type="scientific">Heyndrickxia coagulans</name>
    <name type="common">Weizmannia coagulans</name>
    <dbReference type="NCBI Taxonomy" id="1398"/>
    <lineage>
        <taxon>Bacteria</taxon>
        <taxon>Bacillati</taxon>
        <taxon>Bacillota</taxon>
        <taxon>Bacilli</taxon>
        <taxon>Bacillales</taxon>
        <taxon>Bacillaceae</taxon>
        <taxon>Heyndrickxia</taxon>
    </lineage>
</organism>
<reference evidence="2" key="1">
    <citation type="submission" date="2015-01" db="EMBL/GenBank/DDBJ databases">
        <title>Comparative genome analysis of Bacillus coagulans HM-08, Clostridium butyricum HM-68, Bacillus subtilis HM-66 and Bacillus paralicheniformis BL-09.</title>
        <authorList>
            <person name="Zhang H."/>
        </authorList>
    </citation>
    <scope>NUCLEOTIDE SEQUENCE [LARGE SCALE GENOMIC DNA]</scope>
    <source>
        <strain evidence="2">HM-08</strain>
    </source>
</reference>
<dbReference type="Proteomes" id="UP000032024">
    <property type="component" value="Chromosome"/>
</dbReference>